<comment type="caution">
    <text evidence="3">The sequence shown here is derived from an EMBL/GenBank/DDBJ whole genome shotgun (WGS) entry which is preliminary data.</text>
</comment>
<dbReference type="AlphaFoldDB" id="A0A3N2AUD1"/>
<dbReference type="PANTHER" id="PTHR33990:SF1">
    <property type="entry name" value="PROTEIN YJDN"/>
    <property type="match status" value="1"/>
</dbReference>
<dbReference type="RefSeq" id="WP_123697600.1">
    <property type="nucleotide sequence ID" value="NZ_RKHJ01000001.1"/>
</dbReference>
<name>A0A3N2AUD1_9MICO</name>
<sequence length="200" mass="21074">MATLLNPYLAFGRQAREAMNFYHGVFGGDLVVSTFGESGMNQGADDADLVMHAQLTTADGHTLMGADTPPTMPQPNGTQQVSLSGDDAVALTRYWEALRDGANVLEPLVESPWGDTFGMLVDRWGVLWMVNIAGEANGGASGGASAGTTAGTAGADEVATEGGHQDSAQQWYQEGAQPDETAGHEDTADQWPADEQRTDR</sequence>
<dbReference type="SUPFAM" id="SSF54593">
    <property type="entry name" value="Glyoxalase/Bleomycin resistance protein/Dihydroxybiphenyl dioxygenase"/>
    <property type="match status" value="1"/>
</dbReference>
<dbReference type="EMBL" id="RKHJ01000001">
    <property type="protein sequence ID" value="ROR66634.1"/>
    <property type="molecule type" value="Genomic_DNA"/>
</dbReference>
<dbReference type="OrthoDB" id="9795306at2"/>
<dbReference type="InterPro" id="IPR004360">
    <property type="entry name" value="Glyas_Fos-R_dOase_dom"/>
</dbReference>
<evidence type="ECO:0000313" key="3">
    <source>
        <dbReference type="EMBL" id="ROR66634.1"/>
    </source>
</evidence>
<reference evidence="3 4" key="1">
    <citation type="submission" date="2018-11" db="EMBL/GenBank/DDBJ databases">
        <title>Sequencing the genomes of 1000 actinobacteria strains.</title>
        <authorList>
            <person name="Klenk H.-P."/>
        </authorList>
    </citation>
    <scope>NUCLEOTIDE SEQUENCE [LARGE SCALE GENOMIC DNA]</scope>
    <source>
        <strain evidence="3 4">DSM 9580</strain>
    </source>
</reference>
<accession>A0A3N2AUD1</accession>
<feature type="compositionally biased region" description="Low complexity" evidence="1">
    <location>
        <begin position="146"/>
        <end position="162"/>
    </location>
</feature>
<gene>
    <name evidence="3" type="ORF">EDD26_2026</name>
</gene>
<dbReference type="PANTHER" id="PTHR33990">
    <property type="entry name" value="PROTEIN YJDN-RELATED"/>
    <property type="match status" value="1"/>
</dbReference>
<dbReference type="Gene3D" id="3.10.180.10">
    <property type="entry name" value="2,3-Dihydroxybiphenyl 1,2-Dioxygenase, domain 1"/>
    <property type="match status" value="1"/>
</dbReference>
<feature type="domain" description="Glyoxalase/fosfomycin resistance/dioxygenase" evidence="2">
    <location>
        <begin position="6"/>
        <end position="130"/>
    </location>
</feature>
<dbReference type="Proteomes" id="UP000275456">
    <property type="component" value="Unassembled WGS sequence"/>
</dbReference>
<evidence type="ECO:0000259" key="2">
    <source>
        <dbReference type="Pfam" id="PF00903"/>
    </source>
</evidence>
<evidence type="ECO:0000313" key="4">
    <source>
        <dbReference type="Proteomes" id="UP000275456"/>
    </source>
</evidence>
<dbReference type="CDD" id="cd06588">
    <property type="entry name" value="PhnB_like"/>
    <property type="match status" value="1"/>
</dbReference>
<protein>
    <submittedName>
        <fullName evidence="3">Putative glyoxalase superfamily protein PhnB</fullName>
    </submittedName>
</protein>
<feature type="region of interest" description="Disordered" evidence="1">
    <location>
        <begin position="139"/>
        <end position="200"/>
    </location>
</feature>
<dbReference type="InterPro" id="IPR028973">
    <property type="entry name" value="PhnB-like"/>
</dbReference>
<dbReference type="Pfam" id="PF00903">
    <property type="entry name" value="Glyoxalase"/>
    <property type="match status" value="1"/>
</dbReference>
<dbReference type="InterPro" id="IPR029068">
    <property type="entry name" value="Glyas_Bleomycin-R_OHBP_Dase"/>
</dbReference>
<organism evidence="3 4">
    <name type="scientific">Agrococcus jenensis</name>
    <dbReference type="NCBI Taxonomy" id="46353"/>
    <lineage>
        <taxon>Bacteria</taxon>
        <taxon>Bacillati</taxon>
        <taxon>Actinomycetota</taxon>
        <taxon>Actinomycetes</taxon>
        <taxon>Micrococcales</taxon>
        <taxon>Microbacteriaceae</taxon>
        <taxon>Agrococcus</taxon>
    </lineage>
</organism>
<keyword evidence="4" id="KW-1185">Reference proteome</keyword>
<proteinExistence type="predicted"/>
<evidence type="ECO:0000256" key="1">
    <source>
        <dbReference type="SAM" id="MobiDB-lite"/>
    </source>
</evidence>